<protein>
    <recommendedName>
        <fullName evidence="3">MULE transposase domain-containing protein</fullName>
    </recommendedName>
</protein>
<dbReference type="AlphaFoldDB" id="A0A7J7G0J6"/>
<proteinExistence type="predicted"/>
<dbReference type="Proteomes" id="UP000593564">
    <property type="component" value="Unassembled WGS sequence"/>
</dbReference>
<evidence type="ECO:0000313" key="1">
    <source>
        <dbReference type="EMBL" id="KAF5932776.1"/>
    </source>
</evidence>
<reference evidence="1 2" key="2">
    <citation type="submission" date="2020-07" db="EMBL/GenBank/DDBJ databases">
        <title>Genome assembly of wild tea tree DASZ reveals pedigree and selection history of tea varieties.</title>
        <authorList>
            <person name="Zhang W."/>
        </authorList>
    </citation>
    <scope>NUCLEOTIDE SEQUENCE [LARGE SCALE GENOMIC DNA]</scope>
    <source>
        <strain evidence="2">cv. G240</strain>
        <tissue evidence="1">Leaf</tissue>
    </source>
</reference>
<sequence>MPIIFPSAHHAYCLLHLQMNLRDRMKYVNASHKIGLMRKLRECAYAPTVACFNEKLEVLKKANPAVIEDFMKDLHPKHWSNAYFR</sequence>
<accession>A0A7J7G0J6</accession>
<reference evidence="2" key="1">
    <citation type="journal article" date="2020" name="Nat. Commun.">
        <title>Genome assembly of wild tea tree DASZ reveals pedigree and selection history of tea varieties.</title>
        <authorList>
            <person name="Zhang W."/>
            <person name="Zhang Y."/>
            <person name="Qiu H."/>
            <person name="Guo Y."/>
            <person name="Wan H."/>
            <person name="Zhang X."/>
            <person name="Scossa F."/>
            <person name="Alseekh S."/>
            <person name="Zhang Q."/>
            <person name="Wang P."/>
            <person name="Xu L."/>
            <person name="Schmidt M.H."/>
            <person name="Jia X."/>
            <person name="Li D."/>
            <person name="Zhu A."/>
            <person name="Guo F."/>
            <person name="Chen W."/>
            <person name="Ni D."/>
            <person name="Usadel B."/>
            <person name="Fernie A.R."/>
            <person name="Wen W."/>
        </authorList>
    </citation>
    <scope>NUCLEOTIDE SEQUENCE [LARGE SCALE GENOMIC DNA]</scope>
    <source>
        <strain evidence="2">cv. G240</strain>
    </source>
</reference>
<evidence type="ECO:0000313" key="2">
    <source>
        <dbReference type="Proteomes" id="UP000593564"/>
    </source>
</evidence>
<keyword evidence="2" id="KW-1185">Reference proteome</keyword>
<gene>
    <name evidence="1" type="ORF">HYC85_028947</name>
</gene>
<evidence type="ECO:0008006" key="3">
    <source>
        <dbReference type="Google" id="ProtNLM"/>
    </source>
</evidence>
<organism evidence="1 2">
    <name type="scientific">Camellia sinensis</name>
    <name type="common">Tea plant</name>
    <name type="synonym">Thea sinensis</name>
    <dbReference type="NCBI Taxonomy" id="4442"/>
    <lineage>
        <taxon>Eukaryota</taxon>
        <taxon>Viridiplantae</taxon>
        <taxon>Streptophyta</taxon>
        <taxon>Embryophyta</taxon>
        <taxon>Tracheophyta</taxon>
        <taxon>Spermatophyta</taxon>
        <taxon>Magnoliopsida</taxon>
        <taxon>eudicotyledons</taxon>
        <taxon>Gunneridae</taxon>
        <taxon>Pentapetalae</taxon>
        <taxon>asterids</taxon>
        <taxon>Ericales</taxon>
        <taxon>Theaceae</taxon>
        <taxon>Camellia</taxon>
    </lineage>
</organism>
<dbReference type="EMBL" id="JACBKZ010000014">
    <property type="protein sequence ID" value="KAF5932776.1"/>
    <property type="molecule type" value="Genomic_DNA"/>
</dbReference>
<name>A0A7J7G0J6_CAMSI</name>
<comment type="caution">
    <text evidence="1">The sequence shown here is derived from an EMBL/GenBank/DDBJ whole genome shotgun (WGS) entry which is preliminary data.</text>
</comment>